<dbReference type="InterPro" id="IPR035992">
    <property type="entry name" value="Ricin_B-like_lectins"/>
</dbReference>
<protein>
    <recommendedName>
        <fullName evidence="2">Ricin B lectin domain-containing protein</fullName>
    </recommendedName>
</protein>
<evidence type="ECO:0000313" key="3">
    <source>
        <dbReference type="EMBL" id="TMR16704.1"/>
    </source>
</evidence>
<dbReference type="PROSITE" id="PS50231">
    <property type="entry name" value="RICIN_B_LECTIN"/>
    <property type="match status" value="1"/>
</dbReference>
<feature type="signal peptide" evidence="1">
    <location>
        <begin position="1"/>
        <end position="22"/>
    </location>
</feature>
<dbReference type="Proteomes" id="UP000309128">
    <property type="component" value="Unassembled WGS sequence"/>
</dbReference>
<gene>
    <name evidence="3" type="ORF">ETD86_24340</name>
</gene>
<name>A0A5S4FDV9_9ACTN</name>
<dbReference type="Gene3D" id="2.80.10.50">
    <property type="match status" value="1"/>
</dbReference>
<evidence type="ECO:0000313" key="4">
    <source>
        <dbReference type="Proteomes" id="UP000309128"/>
    </source>
</evidence>
<evidence type="ECO:0000259" key="2">
    <source>
        <dbReference type="SMART" id="SM00458"/>
    </source>
</evidence>
<dbReference type="EMBL" id="VCKY01000085">
    <property type="protein sequence ID" value="TMR16704.1"/>
    <property type="molecule type" value="Genomic_DNA"/>
</dbReference>
<reference evidence="3 4" key="1">
    <citation type="submission" date="2019-05" db="EMBL/GenBank/DDBJ databases">
        <title>Draft genome sequence of Nonomuraea turkmeniaca DSM 43926.</title>
        <authorList>
            <person name="Saricaoglu S."/>
            <person name="Isik K."/>
        </authorList>
    </citation>
    <scope>NUCLEOTIDE SEQUENCE [LARGE SCALE GENOMIC DNA]</scope>
    <source>
        <strain evidence="3 4">DSM 43926</strain>
    </source>
</reference>
<dbReference type="Pfam" id="PF00652">
    <property type="entry name" value="Ricin_B_lectin"/>
    <property type="match status" value="1"/>
</dbReference>
<feature type="chain" id="PRO_5024408618" description="Ricin B lectin domain-containing protein" evidence="1">
    <location>
        <begin position="23"/>
        <end position="186"/>
    </location>
</feature>
<comment type="caution">
    <text evidence="3">The sequence shown here is derived from an EMBL/GenBank/DDBJ whole genome shotgun (WGS) entry which is preliminary data.</text>
</comment>
<keyword evidence="4" id="KW-1185">Reference proteome</keyword>
<dbReference type="SUPFAM" id="SSF50370">
    <property type="entry name" value="Ricin B-like lectins"/>
    <property type="match status" value="1"/>
</dbReference>
<sequence length="186" mass="20863">MRFALALAVLLLGLLPAAPAHADPPNGPMAPPPGAVGPFQIRNVYNNRCLDTPAQPGGVAAPNGTRLQLWDCYGHGQWNQEWYIKQDRYGRFQLINAWDGKCVDAVWNGGNGTWVVAWDCARYMDNANQLWYLGPNGNPTGSIRTLGGRVLDPRWQNIAYNGTPMQLWDDYGTPSQQWRLVYWTNY</sequence>
<evidence type="ECO:0000256" key="1">
    <source>
        <dbReference type="SAM" id="SignalP"/>
    </source>
</evidence>
<proteinExistence type="predicted"/>
<dbReference type="OrthoDB" id="9807519at2"/>
<organism evidence="3 4">
    <name type="scientific">Nonomuraea turkmeniaca</name>
    <dbReference type="NCBI Taxonomy" id="103838"/>
    <lineage>
        <taxon>Bacteria</taxon>
        <taxon>Bacillati</taxon>
        <taxon>Actinomycetota</taxon>
        <taxon>Actinomycetes</taxon>
        <taxon>Streptosporangiales</taxon>
        <taxon>Streptosporangiaceae</taxon>
        <taxon>Nonomuraea</taxon>
    </lineage>
</organism>
<feature type="domain" description="Ricin B lectin" evidence="2">
    <location>
        <begin position="37"/>
        <end position="181"/>
    </location>
</feature>
<dbReference type="SMART" id="SM00458">
    <property type="entry name" value="RICIN"/>
    <property type="match status" value="1"/>
</dbReference>
<keyword evidence="1" id="KW-0732">Signal</keyword>
<dbReference type="RefSeq" id="WP_138668474.1">
    <property type="nucleotide sequence ID" value="NZ_VCKY01000085.1"/>
</dbReference>
<dbReference type="InterPro" id="IPR000772">
    <property type="entry name" value="Ricin_B_lectin"/>
</dbReference>
<dbReference type="CDD" id="cd00161">
    <property type="entry name" value="beta-trefoil_Ricin-like"/>
    <property type="match status" value="1"/>
</dbReference>
<accession>A0A5S4FDV9</accession>
<dbReference type="AlphaFoldDB" id="A0A5S4FDV9"/>